<comment type="function">
    <text evidence="1 7">Catalyzes the reversible cyclization of carbamoyl aspartate to dihydroorotate.</text>
</comment>
<comment type="caution">
    <text evidence="10">The sequence shown here is derived from an EMBL/GenBank/DDBJ whole genome shotgun (WGS) entry which is preliminary data.</text>
</comment>
<dbReference type="UniPathway" id="UPA00070">
    <property type="reaction ID" value="UER00117"/>
</dbReference>
<keyword evidence="6 7" id="KW-0665">Pyrimidine biosynthesis</keyword>
<protein>
    <recommendedName>
        <fullName evidence="7">Dihydroorotase</fullName>
        <shortName evidence="7">DHOase</shortName>
        <ecNumber evidence="7">3.5.2.3</ecNumber>
    </recommendedName>
</protein>
<dbReference type="NCBIfam" id="TIGR00857">
    <property type="entry name" value="pyrC_multi"/>
    <property type="match status" value="1"/>
</dbReference>
<evidence type="ECO:0000313" key="10">
    <source>
        <dbReference type="EMBL" id="KAB3534118.1"/>
    </source>
</evidence>
<dbReference type="RefSeq" id="WP_151861339.1">
    <property type="nucleotide sequence ID" value="NZ_WBZC01000031.1"/>
</dbReference>
<dbReference type="OrthoDB" id="9765462at2"/>
<keyword evidence="5 7" id="KW-0862">Zinc</keyword>
<dbReference type="GO" id="GO:0044205">
    <property type="term" value="P:'de novo' UMP biosynthetic process"/>
    <property type="evidence" value="ECO:0007669"/>
    <property type="project" value="UniProtKB-UniRule"/>
</dbReference>
<dbReference type="EMBL" id="WBZC01000031">
    <property type="protein sequence ID" value="KAB3534118.1"/>
    <property type="molecule type" value="Genomic_DNA"/>
</dbReference>
<feature type="binding site" evidence="7">
    <location>
        <position position="232"/>
    </location>
    <ligand>
        <name>Zn(2+)</name>
        <dbReference type="ChEBI" id="CHEBI:29105"/>
        <label>2</label>
    </ligand>
</feature>
<dbReference type="GO" id="GO:0004038">
    <property type="term" value="F:allantoinase activity"/>
    <property type="evidence" value="ECO:0007669"/>
    <property type="project" value="TreeGrafter"/>
</dbReference>
<dbReference type="Pfam" id="PF12890">
    <property type="entry name" value="DHOase"/>
    <property type="match status" value="1"/>
</dbReference>
<evidence type="ECO:0000259" key="9">
    <source>
        <dbReference type="Pfam" id="PF12890"/>
    </source>
</evidence>
<proteinExistence type="inferred from homology"/>
<feature type="active site" evidence="7">
    <location>
        <position position="305"/>
    </location>
</feature>
<dbReference type="PANTHER" id="PTHR43668">
    <property type="entry name" value="ALLANTOINASE"/>
    <property type="match status" value="1"/>
</dbReference>
<feature type="binding site" evidence="7">
    <location>
        <position position="152"/>
    </location>
    <ligand>
        <name>Zn(2+)</name>
        <dbReference type="ChEBI" id="CHEBI:29105"/>
        <label>1</label>
    </ligand>
</feature>
<feature type="binding site" evidence="7">
    <location>
        <position position="60"/>
    </location>
    <ligand>
        <name>Zn(2+)</name>
        <dbReference type="ChEBI" id="CHEBI:29105"/>
        <label>1</label>
    </ligand>
</feature>
<evidence type="ECO:0000256" key="4">
    <source>
        <dbReference type="ARBA" id="ARBA00022801"/>
    </source>
</evidence>
<dbReference type="InterPro" id="IPR002195">
    <property type="entry name" value="Dihydroorotase_CS"/>
</dbReference>
<name>A0A6I0F9Z3_9FIRM</name>
<dbReference type="GO" id="GO:0005737">
    <property type="term" value="C:cytoplasm"/>
    <property type="evidence" value="ECO:0007669"/>
    <property type="project" value="TreeGrafter"/>
</dbReference>
<feature type="binding site" evidence="7">
    <location>
        <position position="309"/>
    </location>
    <ligand>
        <name>substrate</name>
    </ligand>
</feature>
<dbReference type="PROSITE" id="PS00482">
    <property type="entry name" value="DIHYDROOROTASE_1"/>
    <property type="match status" value="1"/>
</dbReference>
<dbReference type="Proteomes" id="UP000432715">
    <property type="component" value="Unassembled WGS sequence"/>
</dbReference>
<dbReference type="InterPro" id="IPR013108">
    <property type="entry name" value="Amidohydro_3"/>
</dbReference>
<dbReference type="InterPro" id="IPR024403">
    <property type="entry name" value="DHOase_cat"/>
</dbReference>
<dbReference type="AlphaFoldDB" id="A0A6I0F9Z3"/>
<feature type="binding site" evidence="7">
    <location>
        <begin position="323"/>
        <end position="324"/>
    </location>
    <ligand>
        <name>substrate</name>
    </ligand>
</feature>
<dbReference type="SUPFAM" id="SSF51338">
    <property type="entry name" value="Composite domain of metallo-dependent hydrolases"/>
    <property type="match status" value="1"/>
</dbReference>
<feature type="domain" description="Amidohydrolase 3" evidence="8">
    <location>
        <begin position="344"/>
        <end position="421"/>
    </location>
</feature>
<dbReference type="PANTHER" id="PTHR43668:SF2">
    <property type="entry name" value="ALLANTOINASE"/>
    <property type="match status" value="1"/>
</dbReference>
<dbReference type="Gene3D" id="2.30.40.10">
    <property type="entry name" value="Urease, subunit C, domain 1"/>
    <property type="match status" value="1"/>
</dbReference>
<reference evidence="10 11" key="1">
    <citation type="submission" date="2019-10" db="EMBL/GenBank/DDBJ databases">
        <title>Alkaliphilus serpentinus sp. nov. and Alkaliphilus pronyensis sp. nov., two novel anaerobic alkaliphilic species isolated from the serpentinized-hosted hydrothermal field of the Prony Bay (New Caledonia).</title>
        <authorList>
            <person name="Postec A."/>
        </authorList>
    </citation>
    <scope>NUCLEOTIDE SEQUENCE [LARGE SCALE GENOMIC DNA]</scope>
    <source>
        <strain evidence="10 11">LacV</strain>
    </source>
</reference>
<dbReference type="InterPro" id="IPR011059">
    <property type="entry name" value="Metal-dep_hydrolase_composite"/>
</dbReference>
<dbReference type="InterPro" id="IPR004722">
    <property type="entry name" value="DHOase"/>
</dbReference>
<dbReference type="GO" id="GO:0004151">
    <property type="term" value="F:dihydroorotase activity"/>
    <property type="evidence" value="ECO:0007669"/>
    <property type="project" value="UniProtKB-UniRule"/>
</dbReference>
<feature type="domain" description="Dihydroorotase catalytic" evidence="9">
    <location>
        <begin position="49"/>
        <end position="237"/>
    </location>
</feature>
<dbReference type="InterPro" id="IPR050138">
    <property type="entry name" value="DHOase/Allantoinase_Hydrolase"/>
</dbReference>
<keyword evidence="3 7" id="KW-0479">Metal-binding</keyword>
<sequence>MKLLIKNGRIIDPASKTDKKADVLLIDGRIAEVKENINIEAAEVINAEGKWVVPGLIDIHVHLREPGYEHKENVLTGCKSAVMGGFTTICCMPNTKPVIDSTEVIDFINKKTKVADLIRVLPIGSITIGQQGKELAPIKDMLEAGICAISEDGKTVMDTGLMERAMSLAAQLNIGVFSHCEDHEIAQNGVMNGGELAKRLKLQGIPSAAEDNITKRDIQLAKKTGAKLHLCHVSTKASVKYIKEAKLRGENVTAEVCPHHFTLTEEAVMSKDPNTKMNPPLRSRGDVEEIIRGLKEGTIDVIATDHAPHHADEKSVGFEEAPFGIVGLETAVALGISELVNKNVLTPMELIEKMSTNPARILGIEGGSLEVGKRGDITIIDPEAEYQIDKNKFLSKSKNTPFNNRLVQGKVTHTIVAGKVVMENGKLKGETENDR</sequence>
<dbReference type="GO" id="GO:0006145">
    <property type="term" value="P:purine nucleobase catabolic process"/>
    <property type="evidence" value="ECO:0007669"/>
    <property type="project" value="TreeGrafter"/>
</dbReference>
<dbReference type="PROSITE" id="PS00483">
    <property type="entry name" value="DIHYDROOROTASE_2"/>
    <property type="match status" value="1"/>
</dbReference>
<evidence type="ECO:0000256" key="1">
    <source>
        <dbReference type="ARBA" id="ARBA00002368"/>
    </source>
</evidence>
<dbReference type="SUPFAM" id="SSF51556">
    <property type="entry name" value="Metallo-dependent hydrolases"/>
    <property type="match status" value="1"/>
</dbReference>
<dbReference type="CDD" id="cd01317">
    <property type="entry name" value="DHOase_IIa"/>
    <property type="match status" value="1"/>
</dbReference>
<evidence type="ECO:0000313" key="11">
    <source>
        <dbReference type="Proteomes" id="UP000432715"/>
    </source>
</evidence>
<comment type="similarity">
    <text evidence="2 7">Belongs to the metallo-dependent hydrolases superfamily. DHOase family. Class I DHOase subfamily.</text>
</comment>
<feature type="binding site" evidence="7">
    <location>
        <position position="94"/>
    </location>
    <ligand>
        <name>substrate</name>
    </ligand>
</feature>
<dbReference type="Gene3D" id="3.20.20.140">
    <property type="entry name" value="Metal-dependent hydrolases"/>
    <property type="match status" value="1"/>
</dbReference>
<evidence type="ECO:0000256" key="3">
    <source>
        <dbReference type="ARBA" id="ARBA00022723"/>
    </source>
</evidence>
<dbReference type="HAMAP" id="MF_00220_B">
    <property type="entry name" value="PyrC_classI_B"/>
    <property type="match status" value="1"/>
</dbReference>
<feature type="binding site" evidence="7">
    <location>
        <position position="152"/>
    </location>
    <ligand>
        <name>Zn(2+)</name>
        <dbReference type="ChEBI" id="CHEBI:29105"/>
        <label>2</label>
    </ligand>
</feature>
<evidence type="ECO:0000256" key="2">
    <source>
        <dbReference type="ARBA" id="ARBA00010286"/>
    </source>
</evidence>
<dbReference type="Pfam" id="PF07969">
    <property type="entry name" value="Amidohydro_3"/>
    <property type="match status" value="1"/>
</dbReference>
<evidence type="ECO:0000259" key="8">
    <source>
        <dbReference type="Pfam" id="PF07969"/>
    </source>
</evidence>
<dbReference type="EC" id="3.5.2.3" evidence="7"/>
<organism evidence="10 11">
    <name type="scientific">Alkaliphilus pronyensis</name>
    <dbReference type="NCBI Taxonomy" id="1482732"/>
    <lineage>
        <taxon>Bacteria</taxon>
        <taxon>Bacillati</taxon>
        <taxon>Bacillota</taxon>
        <taxon>Clostridia</taxon>
        <taxon>Peptostreptococcales</taxon>
        <taxon>Natronincolaceae</taxon>
        <taxon>Alkaliphilus</taxon>
    </lineage>
</organism>
<keyword evidence="4 7" id="KW-0378">Hydrolase</keyword>
<evidence type="ECO:0000256" key="5">
    <source>
        <dbReference type="ARBA" id="ARBA00022833"/>
    </source>
</evidence>
<feature type="binding site" evidence="7">
    <location>
        <position position="179"/>
    </location>
    <ligand>
        <name>Zn(2+)</name>
        <dbReference type="ChEBI" id="CHEBI:29105"/>
        <label>2</label>
    </ligand>
</feature>
<feature type="binding site" evidence="7">
    <location>
        <position position="62"/>
    </location>
    <ligand>
        <name>Zn(2+)</name>
        <dbReference type="ChEBI" id="CHEBI:29105"/>
        <label>1</label>
    </ligand>
</feature>
<gene>
    <name evidence="7" type="primary">pyrC</name>
    <name evidence="10" type="ORF">F8154_09275</name>
</gene>
<evidence type="ECO:0000256" key="6">
    <source>
        <dbReference type="ARBA" id="ARBA00022975"/>
    </source>
</evidence>
<keyword evidence="11" id="KW-1185">Reference proteome</keyword>
<accession>A0A6I0F9Z3</accession>
<dbReference type="GO" id="GO:0008270">
    <property type="term" value="F:zinc ion binding"/>
    <property type="evidence" value="ECO:0007669"/>
    <property type="project" value="UniProtKB-UniRule"/>
</dbReference>
<dbReference type="InterPro" id="IPR032466">
    <property type="entry name" value="Metal_Hydrolase"/>
</dbReference>
<evidence type="ECO:0000256" key="7">
    <source>
        <dbReference type="HAMAP-Rule" id="MF_00220"/>
    </source>
</evidence>
<comment type="cofactor">
    <cofactor evidence="7">
        <name>Zn(2+)</name>
        <dbReference type="ChEBI" id="CHEBI:29105"/>
    </cofactor>
    <text evidence="7">Binds 2 Zn(2+) ions per subunit.</text>
</comment>
<comment type="catalytic activity">
    <reaction evidence="7">
        <text>(S)-dihydroorotate + H2O = N-carbamoyl-L-aspartate + H(+)</text>
        <dbReference type="Rhea" id="RHEA:24296"/>
        <dbReference type="ChEBI" id="CHEBI:15377"/>
        <dbReference type="ChEBI" id="CHEBI:15378"/>
        <dbReference type="ChEBI" id="CHEBI:30864"/>
        <dbReference type="ChEBI" id="CHEBI:32814"/>
        <dbReference type="EC" id="3.5.2.3"/>
    </reaction>
</comment>
<feature type="binding site" evidence="7">
    <location>
        <position position="305"/>
    </location>
    <ligand>
        <name>Zn(2+)</name>
        <dbReference type="ChEBI" id="CHEBI:29105"/>
        <label>1</label>
    </ligand>
</feature>
<comment type="pathway">
    <text evidence="7">Pyrimidine metabolism; UMP biosynthesis via de novo pathway; (S)-dihydroorotate from bicarbonate: step 3/3.</text>
</comment>
<feature type="binding site" evidence="7">
    <location>
        <begin position="62"/>
        <end position="64"/>
    </location>
    <ligand>
        <name>substrate</name>
    </ligand>
</feature>
<feature type="binding site" evidence="7">
    <location>
        <position position="278"/>
    </location>
    <ligand>
        <name>substrate</name>
    </ligand>
</feature>